<evidence type="ECO:0000313" key="4">
    <source>
        <dbReference type="Proteomes" id="UP000613580"/>
    </source>
</evidence>
<dbReference type="AlphaFoldDB" id="A0A8H6W227"/>
<feature type="region of interest" description="Disordered" evidence="1">
    <location>
        <begin position="320"/>
        <end position="361"/>
    </location>
</feature>
<feature type="region of interest" description="Disordered" evidence="1">
    <location>
        <begin position="440"/>
        <end position="461"/>
    </location>
</feature>
<evidence type="ECO:0000256" key="1">
    <source>
        <dbReference type="SAM" id="MobiDB-lite"/>
    </source>
</evidence>
<dbReference type="OrthoDB" id="3353982at2759"/>
<evidence type="ECO:0000259" key="2">
    <source>
        <dbReference type="PROSITE" id="PS50181"/>
    </source>
</evidence>
<feature type="compositionally biased region" description="Acidic residues" evidence="1">
    <location>
        <begin position="440"/>
        <end position="453"/>
    </location>
</feature>
<organism evidence="3 4">
    <name type="scientific">Mycena chlorophos</name>
    <name type="common">Agaric fungus</name>
    <name type="synonym">Agaricus chlorophos</name>
    <dbReference type="NCBI Taxonomy" id="658473"/>
    <lineage>
        <taxon>Eukaryota</taxon>
        <taxon>Fungi</taxon>
        <taxon>Dikarya</taxon>
        <taxon>Basidiomycota</taxon>
        <taxon>Agaricomycotina</taxon>
        <taxon>Agaricomycetes</taxon>
        <taxon>Agaricomycetidae</taxon>
        <taxon>Agaricales</taxon>
        <taxon>Marasmiineae</taxon>
        <taxon>Mycenaceae</taxon>
        <taxon>Mycena</taxon>
    </lineage>
</organism>
<comment type="caution">
    <text evidence="3">The sequence shown here is derived from an EMBL/GenBank/DDBJ whole genome shotgun (WGS) entry which is preliminary data.</text>
</comment>
<proteinExistence type="predicted"/>
<dbReference type="Proteomes" id="UP000613580">
    <property type="component" value="Unassembled WGS sequence"/>
</dbReference>
<name>A0A8H6W227_MYCCL</name>
<reference evidence="3" key="1">
    <citation type="submission" date="2020-05" db="EMBL/GenBank/DDBJ databases">
        <title>Mycena genomes resolve the evolution of fungal bioluminescence.</title>
        <authorList>
            <person name="Tsai I.J."/>
        </authorList>
    </citation>
    <scope>NUCLEOTIDE SEQUENCE</scope>
    <source>
        <strain evidence="3">110903Hualien_Pintung</strain>
    </source>
</reference>
<protein>
    <submittedName>
        <fullName evidence="3">F-box domain-containing protein</fullName>
    </submittedName>
</protein>
<evidence type="ECO:0000313" key="3">
    <source>
        <dbReference type="EMBL" id="KAF7302669.1"/>
    </source>
</evidence>
<sequence>MSELPPELVLSILELIPSDDPLYRTTVLSITRVFPNLPANSLLFKRIVLERTEQVTQLTRRLVQSDWRNVVQYVQEFAWNGWTVDPQLIVNVLAKLPQLRSLELWIGVHFTPEHLTDIFRSPRAGLKNLSLRFRPYVEKANYLPFLKGSFFDSTLYCLASWPHTSLPTLSIIQDSLPEATPTTGPTPPKKFAQPIVFHTLDATLPPFSASAFLSSTTALRLRLPARPVASPLTRPPHALPSLRLIDLSTCTVFGAELTDTLLARLPSLAHVILDSDTSTSTSSEHTHGGLIRGEYHADDWAVLGKGCALAGLLSLLPPHSQRQLDSPAQPKPAVKDSAQQRSPSGPPHRATTKHPAEFPTTSTKSPLLLARVRIWPAAPRLRTLATTLPSAISASKHAEIRDNFARGWAEGISQLMQTRARLYQSYRLGSISVMRFADEEPLERDEDDEENEGESANGLEGLTEVTEWDENIEQISAPVLCFAGPDRDAVHEEGCAHSEAWKVWRD</sequence>
<accession>A0A8H6W227</accession>
<keyword evidence="4" id="KW-1185">Reference proteome</keyword>
<dbReference type="EMBL" id="JACAZE010000012">
    <property type="protein sequence ID" value="KAF7302669.1"/>
    <property type="molecule type" value="Genomic_DNA"/>
</dbReference>
<gene>
    <name evidence="3" type="ORF">HMN09_00901500</name>
</gene>
<dbReference type="PROSITE" id="PS50181">
    <property type="entry name" value="FBOX"/>
    <property type="match status" value="1"/>
</dbReference>
<dbReference type="InterPro" id="IPR001810">
    <property type="entry name" value="F-box_dom"/>
</dbReference>
<feature type="domain" description="F-box" evidence="2">
    <location>
        <begin position="1"/>
        <end position="47"/>
    </location>
</feature>